<organism evidence="1 2">
    <name type="scientific">Burkholderia stabilis</name>
    <dbReference type="NCBI Taxonomy" id="95485"/>
    <lineage>
        <taxon>Bacteria</taxon>
        <taxon>Pseudomonadati</taxon>
        <taxon>Pseudomonadota</taxon>
        <taxon>Betaproteobacteria</taxon>
        <taxon>Burkholderiales</taxon>
        <taxon>Burkholderiaceae</taxon>
        <taxon>Burkholderia</taxon>
        <taxon>Burkholderia cepacia complex</taxon>
    </lineage>
</organism>
<dbReference type="Proteomes" id="UP000218432">
    <property type="component" value="Chromosome 2"/>
</dbReference>
<proteinExistence type="predicted"/>
<evidence type="ECO:0000313" key="2">
    <source>
        <dbReference type="Proteomes" id="UP000218432"/>
    </source>
</evidence>
<name>A0A1Y1BUG2_9BURK</name>
<gene>
    <name evidence="1" type="ORF">BSFP_040240</name>
</gene>
<dbReference type="AlphaFoldDB" id="A0A1Y1BUG2"/>
<accession>A0A1Y1BUG2</accession>
<protein>
    <submittedName>
        <fullName evidence="1">Uncharacterized protein</fullName>
    </submittedName>
</protein>
<reference evidence="1 2" key="1">
    <citation type="journal article" date="2017" name="Genome Announc.">
        <title>Complete Genome Sequence of Burkholderia stabilis FERMP-21014.</title>
        <authorList>
            <person name="Konishi K."/>
            <person name="Kumagai T."/>
            <person name="Sakasegawa S."/>
            <person name="Tamura T."/>
        </authorList>
    </citation>
    <scope>NUCLEOTIDE SEQUENCE [LARGE SCALE GENOMIC DNA]</scope>
    <source>
        <strain evidence="1 2">FERMP-21014</strain>
    </source>
</reference>
<evidence type="ECO:0000313" key="1">
    <source>
        <dbReference type="EMBL" id="BAX61157.1"/>
    </source>
</evidence>
<dbReference type="EMBL" id="AP018112">
    <property type="protein sequence ID" value="BAX61157.1"/>
    <property type="molecule type" value="Genomic_DNA"/>
</dbReference>
<sequence length="91" mass="10203">MYFLPDAAFAATASMQCFYRSNLIFRKDIGITASVETLIYEIDSRHVIIAAQYSHSDKSLTQIISIRLIIKCKPDFHAPGKIASISVLHQT</sequence>